<dbReference type="AlphaFoldDB" id="U1SID1"/>
<dbReference type="InterPro" id="IPR004380">
    <property type="entry name" value="Asp_race"/>
</dbReference>
<dbReference type="NCBIfam" id="TIGR00035">
    <property type="entry name" value="asp_race"/>
    <property type="match status" value="1"/>
</dbReference>
<gene>
    <name evidence="3" type="ORF">HMPREF9244_01154</name>
</gene>
<comment type="similarity">
    <text evidence="1">Belongs to the aspartate/glutamate racemases family.</text>
</comment>
<name>U1SID1_9BIFI</name>
<accession>U1SID1</accession>
<keyword evidence="4" id="KW-1185">Reference proteome</keyword>
<dbReference type="PATRIC" id="fig|1321816.3.peg.1016"/>
<dbReference type="RefSeq" id="WP_021618280.1">
    <property type="nucleotide sequence ID" value="NZ_KE952645.1"/>
</dbReference>
<dbReference type="PANTHER" id="PTHR21198">
    <property type="entry name" value="GLUTAMATE RACEMASE"/>
    <property type="match status" value="1"/>
</dbReference>
<comment type="caution">
    <text evidence="3">The sequence shown here is derived from an EMBL/GenBank/DDBJ whole genome shotgun (WGS) entry which is preliminary data.</text>
</comment>
<dbReference type="HOGENOM" id="CLU_055360_2_1_11"/>
<evidence type="ECO:0000313" key="4">
    <source>
        <dbReference type="Proteomes" id="UP000016519"/>
    </source>
</evidence>
<dbReference type="GO" id="GO:0047661">
    <property type="term" value="F:amino-acid racemase activity"/>
    <property type="evidence" value="ECO:0007669"/>
    <property type="project" value="InterPro"/>
</dbReference>
<dbReference type="EMBL" id="AWSI01000034">
    <property type="protein sequence ID" value="ERH30392.1"/>
    <property type="molecule type" value="Genomic_DNA"/>
</dbReference>
<protein>
    <submittedName>
        <fullName evidence="3">Aspartate racemase</fullName>
    </submittedName>
</protein>
<dbReference type="InterPro" id="IPR015942">
    <property type="entry name" value="Asp/Glu/hydantoin_racemase"/>
</dbReference>
<evidence type="ECO:0000256" key="2">
    <source>
        <dbReference type="ARBA" id="ARBA00023235"/>
    </source>
</evidence>
<dbReference type="STRING" id="419015.HMPREF3214_01140"/>
<dbReference type="Proteomes" id="UP000016519">
    <property type="component" value="Unassembled WGS sequence"/>
</dbReference>
<sequence>MYKGGVIGGMGPLATVEFYNRLVRKSPANSDNEHADVIILNHATIPDRTRCIMNHRGDDFLNAIRPDFDLLNSLGVKVIAIPCNTSHYYYDKLCEFTDIPIVNMVESSIIEAKKRGFTRACVFCTEGTASSGIYEKYALKHGLTIVELDEADRTAMMDTIYSIKEKNSTEGEKLNDVISQYCDAQTVGIIACTELSLIDLNEANKPLALDALDVLVARTLEYLYETK</sequence>
<dbReference type="Gene3D" id="3.40.50.1860">
    <property type="match status" value="2"/>
</dbReference>
<evidence type="ECO:0000313" key="3">
    <source>
        <dbReference type="EMBL" id="ERH30392.1"/>
    </source>
</evidence>
<dbReference type="Pfam" id="PF01177">
    <property type="entry name" value="Asp_Glu_race"/>
    <property type="match status" value="1"/>
</dbReference>
<evidence type="ECO:0000256" key="1">
    <source>
        <dbReference type="ARBA" id="ARBA00007847"/>
    </source>
</evidence>
<dbReference type="SUPFAM" id="SSF53681">
    <property type="entry name" value="Aspartate/glutamate racemase"/>
    <property type="match status" value="2"/>
</dbReference>
<proteinExistence type="inferred from homology"/>
<dbReference type="InterPro" id="IPR001920">
    <property type="entry name" value="Asp/Glu_race"/>
</dbReference>
<organism evidence="3 4">
    <name type="scientific">Alloscardovia omnicolens F0580</name>
    <dbReference type="NCBI Taxonomy" id="1321816"/>
    <lineage>
        <taxon>Bacteria</taxon>
        <taxon>Bacillati</taxon>
        <taxon>Actinomycetota</taxon>
        <taxon>Actinomycetes</taxon>
        <taxon>Bifidobacteriales</taxon>
        <taxon>Bifidobacteriaceae</taxon>
        <taxon>Alloscardovia</taxon>
    </lineage>
</organism>
<reference evidence="3 4" key="1">
    <citation type="submission" date="2013-08" db="EMBL/GenBank/DDBJ databases">
        <authorList>
            <person name="Weinstock G."/>
            <person name="Sodergren E."/>
            <person name="Wylie T."/>
            <person name="Fulton L."/>
            <person name="Fulton R."/>
            <person name="Fronick C."/>
            <person name="O'Laughlin M."/>
            <person name="Godfrey J."/>
            <person name="Miner T."/>
            <person name="Herter B."/>
            <person name="Appelbaum E."/>
            <person name="Cordes M."/>
            <person name="Lek S."/>
            <person name="Wollam A."/>
            <person name="Pepin K.H."/>
            <person name="Palsikar V.B."/>
            <person name="Mitreva M."/>
            <person name="Wilson R.K."/>
        </authorList>
    </citation>
    <scope>NUCLEOTIDE SEQUENCE [LARGE SCALE GENOMIC DNA]</scope>
    <source>
        <strain evidence="3 4">F0580</strain>
    </source>
</reference>
<keyword evidence="2" id="KW-0413">Isomerase</keyword>
<dbReference type="PANTHER" id="PTHR21198:SF7">
    <property type="entry name" value="ASPARTATE-GLUTAMATE RACEMASE FAMILY"/>
    <property type="match status" value="1"/>
</dbReference>